<accession>A0ABX2T7V5</accession>
<evidence type="ECO:0000313" key="5">
    <source>
        <dbReference type="EMBL" id="NYZ20353.1"/>
    </source>
</evidence>
<dbReference type="Pfam" id="PF00561">
    <property type="entry name" value="Abhydrolase_1"/>
    <property type="match status" value="1"/>
</dbReference>
<organism evidence="5 6">
    <name type="scientific">Azospirillum oleiclasticum</name>
    <dbReference type="NCBI Taxonomy" id="2735135"/>
    <lineage>
        <taxon>Bacteria</taxon>
        <taxon>Pseudomonadati</taxon>
        <taxon>Pseudomonadota</taxon>
        <taxon>Alphaproteobacteria</taxon>
        <taxon>Rhodospirillales</taxon>
        <taxon>Azospirillaceae</taxon>
        <taxon>Azospirillum</taxon>
    </lineage>
</organism>
<dbReference type="InterPro" id="IPR000073">
    <property type="entry name" value="AB_hydrolase_1"/>
</dbReference>
<proteinExistence type="inferred from homology"/>
<comment type="similarity">
    <text evidence="1">Belongs to the peptidase S33 family.</text>
</comment>
<feature type="domain" description="Peptidase S33 tripeptidyl aminopeptidase-like C-terminal" evidence="4">
    <location>
        <begin position="422"/>
        <end position="501"/>
    </location>
</feature>
<dbReference type="Gene3D" id="3.40.50.1820">
    <property type="entry name" value="alpha/beta hydrolase"/>
    <property type="match status" value="1"/>
</dbReference>
<keyword evidence="6" id="KW-1185">Reference proteome</keyword>
<evidence type="ECO:0000259" key="3">
    <source>
        <dbReference type="Pfam" id="PF00561"/>
    </source>
</evidence>
<dbReference type="Pfam" id="PF08386">
    <property type="entry name" value="Abhydrolase_4"/>
    <property type="match status" value="1"/>
</dbReference>
<dbReference type="GO" id="GO:0016787">
    <property type="term" value="F:hydrolase activity"/>
    <property type="evidence" value="ECO:0007669"/>
    <property type="project" value="UniProtKB-KW"/>
</dbReference>
<keyword evidence="2 5" id="KW-0378">Hydrolase</keyword>
<evidence type="ECO:0000313" key="6">
    <source>
        <dbReference type="Proteomes" id="UP000584642"/>
    </source>
</evidence>
<dbReference type="PANTHER" id="PTHR43248">
    <property type="entry name" value="2-SUCCINYL-6-HYDROXY-2,4-CYCLOHEXADIENE-1-CARBOXYLATE SYNTHASE"/>
    <property type="match status" value="1"/>
</dbReference>
<comment type="caution">
    <text evidence="5">The sequence shown here is derived from an EMBL/GenBank/DDBJ whole genome shotgun (WGS) entry which is preliminary data.</text>
</comment>
<name>A0ABX2T7V5_9PROT</name>
<gene>
    <name evidence="5" type="ORF">HND93_11565</name>
</gene>
<dbReference type="InterPro" id="IPR013595">
    <property type="entry name" value="Pept_S33_TAP-like_C"/>
</dbReference>
<reference evidence="5 6" key="1">
    <citation type="submission" date="2020-05" db="EMBL/GenBank/DDBJ databases">
        <title>Azospirillum oleiclasticum sp. nov, a nitrogen-fixing and heavy crude oil-emulsifying bacterium isolated from the crude oil of Yumen Oilfield.</title>
        <authorList>
            <person name="Wu D."/>
            <person name="Cai M."/>
            <person name="Zhang X."/>
        </authorList>
    </citation>
    <scope>NUCLEOTIDE SEQUENCE [LARGE SCALE GENOMIC DNA]</scope>
    <source>
        <strain evidence="5 6">ROY-1-1-2</strain>
    </source>
</reference>
<protein>
    <submittedName>
        <fullName evidence="5">Alpha/beta fold hydrolase</fullName>
    </submittedName>
</protein>
<dbReference type="PANTHER" id="PTHR43248:SF25">
    <property type="entry name" value="AB HYDROLASE-1 DOMAIN-CONTAINING PROTEIN-RELATED"/>
    <property type="match status" value="1"/>
</dbReference>
<dbReference type="InterPro" id="IPR029058">
    <property type="entry name" value="AB_hydrolase_fold"/>
</dbReference>
<dbReference type="SUPFAM" id="SSF53474">
    <property type="entry name" value="alpha/beta-Hydrolases"/>
    <property type="match status" value="1"/>
</dbReference>
<dbReference type="EMBL" id="JABFDB010000006">
    <property type="protein sequence ID" value="NYZ20353.1"/>
    <property type="molecule type" value="Genomic_DNA"/>
</dbReference>
<evidence type="ECO:0000256" key="2">
    <source>
        <dbReference type="ARBA" id="ARBA00022801"/>
    </source>
</evidence>
<dbReference type="InterPro" id="IPR051601">
    <property type="entry name" value="Serine_prot/Carboxylest_S33"/>
</dbReference>
<feature type="domain" description="AB hydrolase-1" evidence="3">
    <location>
        <begin position="117"/>
        <end position="300"/>
    </location>
</feature>
<sequence>MWGSAWQPRACDLRRGWTAPRGCATQGVLPTPATGPPSVSAWACRLLAAVTLALAALPAAAQGRFVPGPCIGEVPPGELATCGWVELPERRGEPARRVHRLPVMVLRSRALPPAPDPVLYLEGGPGLSPFGPADGVDERMEAWWSSTAAFRRTRDVILYEPRGAVRADPAADCPELDRLAAGPPLHPRRRDTLEAGAVAACADRLRRTGPDPAGLSTPTAAEDALAVADALGAGVVNLYALSYGTHVGLEVIRRGGPRVRSAVLDGVFPPDVNAREEQAALAHRAFRRLFEDCAANRRCRAAFPDLETRVAERLRRLERAPAKLLSGPLGAAMAVDAVLSAMADGEPVPELPELLDAMARGRYDRLLPWLRPSWTGDPDAAEGLALSVECRETVNAADPARVAAGLARWAPFVPADDPGPRLCAGWPAGDRDPAERLPVASPVPVLLLSGAYDPVTPPEWGERAASTLPRGRHVVFRSAGHGVTLLDACAAGMAVRFIERPDPAALVPCPAAARPPAFLTR</sequence>
<evidence type="ECO:0000259" key="4">
    <source>
        <dbReference type="Pfam" id="PF08386"/>
    </source>
</evidence>
<evidence type="ECO:0000256" key="1">
    <source>
        <dbReference type="ARBA" id="ARBA00010088"/>
    </source>
</evidence>
<dbReference type="Proteomes" id="UP000584642">
    <property type="component" value="Unassembled WGS sequence"/>
</dbReference>